<reference evidence="4" key="1">
    <citation type="submission" date="2010-05" db="EMBL/GenBank/DDBJ databases">
        <title>The genome sequence of Magnaporthe poae strain ATCC 64411.</title>
        <authorList>
            <person name="Ma L.-J."/>
            <person name="Dead R."/>
            <person name="Young S."/>
            <person name="Zeng Q."/>
            <person name="Koehrsen M."/>
            <person name="Alvarado L."/>
            <person name="Berlin A."/>
            <person name="Chapman S.B."/>
            <person name="Chen Z."/>
            <person name="Freedman E."/>
            <person name="Gellesch M."/>
            <person name="Goldberg J."/>
            <person name="Griggs A."/>
            <person name="Gujja S."/>
            <person name="Heilman E.R."/>
            <person name="Heiman D."/>
            <person name="Hepburn T."/>
            <person name="Howarth C."/>
            <person name="Jen D."/>
            <person name="Larson L."/>
            <person name="Mehta T."/>
            <person name="Neiman D."/>
            <person name="Pearson M."/>
            <person name="Roberts A."/>
            <person name="Saif S."/>
            <person name="Shea T."/>
            <person name="Shenoy N."/>
            <person name="Sisk P."/>
            <person name="Stolte C."/>
            <person name="Sykes S."/>
            <person name="Walk T."/>
            <person name="White J."/>
            <person name="Yandava C."/>
            <person name="Haas B."/>
            <person name="Nusbaum C."/>
            <person name="Birren B."/>
        </authorList>
    </citation>
    <scope>NUCLEOTIDE SEQUENCE [LARGE SCALE GENOMIC DNA]</scope>
    <source>
        <strain evidence="4">ATCC 64411 / 73-15</strain>
    </source>
</reference>
<reference evidence="2" key="3">
    <citation type="submission" date="2011-03" db="EMBL/GenBank/DDBJ databases">
        <title>Annotation of Magnaporthe poae ATCC 64411.</title>
        <authorList>
            <person name="Ma L.-J."/>
            <person name="Dead R."/>
            <person name="Young S.K."/>
            <person name="Zeng Q."/>
            <person name="Gargeya S."/>
            <person name="Fitzgerald M."/>
            <person name="Haas B."/>
            <person name="Abouelleil A."/>
            <person name="Alvarado L."/>
            <person name="Arachchi H.M."/>
            <person name="Berlin A."/>
            <person name="Brown A."/>
            <person name="Chapman S.B."/>
            <person name="Chen Z."/>
            <person name="Dunbar C."/>
            <person name="Freedman E."/>
            <person name="Gearin G."/>
            <person name="Gellesch M."/>
            <person name="Goldberg J."/>
            <person name="Griggs A."/>
            <person name="Gujja S."/>
            <person name="Heiman D."/>
            <person name="Howarth C."/>
            <person name="Larson L."/>
            <person name="Lui A."/>
            <person name="MacDonald P.J.P."/>
            <person name="Mehta T."/>
            <person name="Montmayeur A."/>
            <person name="Murphy C."/>
            <person name="Neiman D."/>
            <person name="Pearson M."/>
            <person name="Priest M."/>
            <person name="Roberts A."/>
            <person name="Saif S."/>
            <person name="Shea T."/>
            <person name="Shenoy N."/>
            <person name="Sisk P."/>
            <person name="Stolte C."/>
            <person name="Sykes S."/>
            <person name="Yandava C."/>
            <person name="Wortman J."/>
            <person name="Nusbaum C."/>
            <person name="Birren B."/>
        </authorList>
    </citation>
    <scope>NUCLEOTIDE SEQUENCE</scope>
    <source>
        <strain evidence="2">ATCC 64411</strain>
    </source>
</reference>
<dbReference type="EMBL" id="ADBL01000016">
    <property type="status" value="NOT_ANNOTATED_CDS"/>
    <property type="molecule type" value="Genomic_DNA"/>
</dbReference>
<reference evidence="3" key="5">
    <citation type="submission" date="2015-06" db="UniProtKB">
        <authorList>
            <consortium name="EnsemblFungi"/>
        </authorList>
    </citation>
    <scope>IDENTIFICATION</scope>
    <source>
        <strain evidence="3">ATCC 64411</strain>
    </source>
</reference>
<dbReference type="Proteomes" id="UP000011715">
    <property type="component" value="Unassembled WGS sequence"/>
</dbReference>
<keyword evidence="1" id="KW-0472">Membrane</keyword>
<evidence type="ECO:0000313" key="3">
    <source>
        <dbReference type="EnsemblFungi" id="MAPG_00077T0"/>
    </source>
</evidence>
<dbReference type="EMBL" id="GL876966">
    <property type="protein sequence ID" value="KLU80981.1"/>
    <property type="molecule type" value="Genomic_DNA"/>
</dbReference>
<evidence type="ECO:0000313" key="2">
    <source>
        <dbReference type="EMBL" id="KLU80981.1"/>
    </source>
</evidence>
<name>A0A0C4DK14_MAGP6</name>
<reference evidence="2" key="2">
    <citation type="submission" date="2010-05" db="EMBL/GenBank/DDBJ databases">
        <title>The Genome Sequence of Magnaporthe poae strain ATCC 64411.</title>
        <authorList>
            <consortium name="The Broad Institute Genome Sequencing Platform"/>
            <consortium name="Broad Institute Genome Sequencing Center for Infectious Disease"/>
            <person name="Ma L.-J."/>
            <person name="Dead R."/>
            <person name="Young S."/>
            <person name="Zeng Q."/>
            <person name="Koehrsen M."/>
            <person name="Alvarado L."/>
            <person name="Berlin A."/>
            <person name="Chapman S.B."/>
            <person name="Chen Z."/>
            <person name="Freedman E."/>
            <person name="Gellesch M."/>
            <person name="Goldberg J."/>
            <person name="Griggs A."/>
            <person name="Gujja S."/>
            <person name="Heilman E.R."/>
            <person name="Heiman D."/>
            <person name="Hepburn T."/>
            <person name="Howarth C."/>
            <person name="Jen D."/>
            <person name="Larson L."/>
            <person name="Mehta T."/>
            <person name="Neiman D."/>
            <person name="Pearson M."/>
            <person name="Roberts A."/>
            <person name="Saif S."/>
            <person name="Shea T."/>
            <person name="Shenoy N."/>
            <person name="Sisk P."/>
            <person name="Stolte C."/>
            <person name="Sykes S."/>
            <person name="Walk T."/>
            <person name="White J."/>
            <person name="Yandava C."/>
            <person name="Haas B."/>
            <person name="Nusbaum C."/>
            <person name="Birren B."/>
        </authorList>
    </citation>
    <scope>NUCLEOTIDE SEQUENCE</scope>
    <source>
        <strain evidence="2">ATCC 64411</strain>
    </source>
</reference>
<sequence length="59" mass="6605">MCNFFAGKLNSQTRLTGLPVFSKCNNGAWDGVGKSRIQISLCCFFFFLYMLIFGAIIVD</sequence>
<gene>
    <name evidence="2" type="ORF">MAPG_00077</name>
</gene>
<dbReference type="VEuPathDB" id="FungiDB:MAPG_00077"/>
<accession>A0A0C4DK14</accession>
<evidence type="ECO:0000256" key="1">
    <source>
        <dbReference type="SAM" id="Phobius"/>
    </source>
</evidence>
<organism evidence="3 4">
    <name type="scientific">Magnaporthiopsis poae (strain ATCC 64411 / 73-15)</name>
    <name type="common">Kentucky bluegrass fungus</name>
    <name type="synonym">Magnaporthe poae</name>
    <dbReference type="NCBI Taxonomy" id="644358"/>
    <lineage>
        <taxon>Eukaryota</taxon>
        <taxon>Fungi</taxon>
        <taxon>Dikarya</taxon>
        <taxon>Ascomycota</taxon>
        <taxon>Pezizomycotina</taxon>
        <taxon>Sordariomycetes</taxon>
        <taxon>Sordariomycetidae</taxon>
        <taxon>Magnaporthales</taxon>
        <taxon>Magnaporthaceae</taxon>
        <taxon>Magnaporthiopsis</taxon>
    </lineage>
</organism>
<keyword evidence="1" id="KW-1133">Transmembrane helix</keyword>
<dbReference type="EnsemblFungi" id="MAPG_00077T0">
    <property type="protein sequence ID" value="MAPG_00077T0"/>
    <property type="gene ID" value="MAPG_00077"/>
</dbReference>
<keyword evidence="4" id="KW-1185">Reference proteome</keyword>
<proteinExistence type="predicted"/>
<keyword evidence="1" id="KW-0812">Transmembrane</keyword>
<dbReference type="AlphaFoldDB" id="A0A0C4DK14"/>
<reference evidence="3" key="4">
    <citation type="journal article" date="2015" name="G3 (Bethesda)">
        <title>Genome sequences of three phytopathogenic species of the Magnaporthaceae family of fungi.</title>
        <authorList>
            <person name="Okagaki L.H."/>
            <person name="Nunes C.C."/>
            <person name="Sailsbery J."/>
            <person name="Clay B."/>
            <person name="Brown D."/>
            <person name="John T."/>
            <person name="Oh Y."/>
            <person name="Young N."/>
            <person name="Fitzgerald M."/>
            <person name="Haas B.J."/>
            <person name="Zeng Q."/>
            <person name="Young S."/>
            <person name="Adiconis X."/>
            <person name="Fan L."/>
            <person name="Levin J.Z."/>
            <person name="Mitchell T.K."/>
            <person name="Okubara P.A."/>
            <person name="Farman M.L."/>
            <person name="Kohn L.M."/>
            <person name="Birren B."/>
            <person name="Ma L.-J."/>
            <person name="Dean R.A."/>
        </authorList>
    </citation>
    <scope>NUCLEOTIDE SEQUENCE</scope>
    <source>
        <strain evidence="3">ATCC 64411 / 73-15</strain>
    </source>
</reference>
<feature type="transmembrane region" description="Helical" evidence="1">
    <location>
        <begin position="37"/>
        <end position="58"/>
    </location>
</feature>
<protein>
    <submittedName>
        <fullName evidence="2 3">Uncharacterized protein</fullName>
    </submittedName>
</protein>
<evidence type="ECO:0000313" key="4">
    <source>
        <dbReference type="Proteomes" id="UP000011715"/>
    </source>
</evidence>